<keyword evidence="3" id="KW-1185">Reference proteome</keyword>
<reference evidence="3" key="1">
    <citation type="submission" date="2017-04" db="EMBL/GenBank/DDBJ databases">
        <authorList>
            <person name="Varghese N."/>
            <person name="Submissions S."/>
        </authorList>
    </citation>
    <scope>NUCLEOTIDE SEQUENCE [LARGE SCALE GENOMIC DNA]</scope>
</reference>
<sequence>MPMTLAASAALALSLTSGPGYASGLPMFERAEVEQGVSLVTYGVLQDTRCRNAELCFREERLVLAAVVTFDGGYREAVAVELGVPVYVASGWLTLNGTTAQPRDNGAIPLSEYELDYTFEPDL</sequence>
<accession>A0A1Y6FIV4</accession>
<dbReference type="AlphaFoldDB" id="A0A1Y6FIV4"/>
<dbReference type="Proteomes" id="UP000194420">
    <property type="component" value="Unassembled WGS sequence"/>
</dbReference>
<feature type="signal peptide" evidence="1">
    <location>
        <begin position="1"/>
        <end position="22"/>
    </location>
</feature>
<protein>
    <submittedName>
        <fullName evidence="2">Uncharacterized protein</fullName>
    </submittedName>
</protein>
<keyword evidence="1" id="KW-0732">Signal</keyword>
<evidence type="ECO:0000313" key="2">
    <source>
        <dbReference type="EMBL" id="SMQ74326.1"/>
    </source>
</evidence>
<organism evidence="2 3">
    <name type="scientific">Altererythrobacter xiamenensis</name>
    <dbReference type="NCBI Taxonomy" id="1316679"/>
    <lineage>
        <taxon>Bacteria</taxon>
        <taxon>Pseudomonadati</taxon>
        <taxon>Pseudomonadota</taxon>
        <taxon>Alphaproteobacteria</taxon>
        <taxon>Sphingomonadales</taxon>
        <taxon>Erythrobacteraceae</taxon>
        <taxon>Altererythrobacter</taxon>
    </lineage>
</organism>
<evidence type="ECO:0000256" key="1">
    <source>
        <dbReference type="SAM" id="SignalP"/>
    </source>
</evidence>
<dbReference type="EMBL" id="FXWG01000003">
    <property type="protein sequence ID" value="SMQ74326.1"/>
    <property type="molecule type" value="Genomic_DNA"/>
</dbReference>
<evidence type="ECO:0000313" key="3">
    <source>
        <dbReference type="Proteomes" id="UP000194420"/>
    </source>
</evidence>
<dbReference type="RefSeq" id="WP_086438420.1">
    <property type="nucleotide sequence ID" value="NZ_FXWG01000003.1"/>
</dbReference>
<dbReference type="OrthoDB" id="7410443at2"/>
<gene>
    <name evidence="2" type="ORF">SAMN06297468_2558</name>
</gene>
<proteinExistence type="predicted"/>
<feature type="chain" id="PRO_5012667136" evidence="1">
    <location>
        <begin position="23"/>
        <end position="123"/>
    </location>
</feature>
<name>A0A1Y6FIV4_9SPHN</name>